<evidence type="ECO:0000313" key="6">
    <source>
        <dbReference type="EMBL" id="VYT25078.1"/>
    </source>
</evidence>
<dbReference type="Pfam" id="PF17451">
    <property type="entry name" value="Glyco_hyd_101C"/>
    <property type="match status" value="1"/>
</dbReference>
<feature type="region of interest" description="Disordered" evidence="2">
    <location>
        <begin position="1515"/>
        <end position="1554"/>
    </location>
</feature>
<dbReference type="SUPFAM" id="SSF49785">
    <property type="entry name" value="Galactose-binding domain-like"/>
    <property type="match status" value="1"/>
</dbReference>
<dbReference type="EMBL" id="CACRTG010000021">
    <property type="protein sequence ID" value="VYT25078.1"/>
    <property type="molecule type" value="Genomic_DNA"/>
</dbReference>
<dbReference type="Gene3D" id="2.60.120.260">
    <property type="entry name" value="Galactose-binding domain-like"/>
    <property type="match status" value="3"/>
</dbReference>
<dbReference type="GO" id="GO:0030246">
    <property type="term" value="F:carbohydrate binding"/>
    <property type="evidence" value="ECO:0007669"/>
    <property type="project" value="InterPro"/>
</dbReference>
<dbReference type="GO" id="GO:0033926">
    <property type="term" value="F:endo-alpha-N-acetylgalactosaminidase activity"/>
    <property type="evidence" value="ECO:0007669"/>
    <property type="project" value="UniProtKB-EC"/>
</dbReference>
<protein>
    <submittedName>
        <fullName evidence="6">Endo-alpha-N-acetylgalactosaminidase</fullName>
        <ecNumber evidence="6">3.2.1.97</ecNumber>
    </submittedName>
</protein>
<keyword evidence="4" id="KW-0732">Signal</keyword>
<gene>
    <name evidence="6" type="ORF">CNLFYP112_02485</name>
</gene>
<feature type="domain" description="F5/8 type C" evidence="5">
    <location>
        <begin position="1512"/>
        <end position="1669"/>
    </location>
</feature>
<evidence type="ECO:0000256" key="3">
    <source>
        <dbReference type="SAM" id="Phobius"/>
    </source>
</evidence>
<dbReference type="Gene3D" id="2.60.40.1120">
    <property type="entry name" value="Carboxypeptidase-like, regulatory domain"/>
    <property type="match status" value="1"/>
</dbReference>
<sequence length="2005" mass="219873">MKKKMVLRLLSLAMVASMTGTMLPSNLQIVSAEESVATEEKTEKAEETAVLEDGINDAWTLENEVDGDKAAVESGWLHIKSAPGNRNNPGTNPLMVVNPNTFDFSKAGYISFTLKSNNGNTNINDCDRVGVYLGYNTDQNGMYIGYDNGGWFWQKYKGGTGDYFQSTRKPAPKKDQEVTVRIDWTADHKMTFTLNDEVVFDKEDFSGIADSLGTKIAIKAGSWGELGSDVLIKDIHYTGQEVAATHAVTGKVTDADGKALEGATVTVGDQKATTDKEGSYSLKLAAGTYDLTVAKTGYQTATKSVTVANADVKVEDVKLEKVSEVETEKLSTDDMDVYVAKNFPSVVRYEMKKGDLKGKTFYGQTSEINTIRINGTDIKLSKDNVKATFEGKKATYEMTVKNEAKNIDAVITAELVAKDNTVAFEITKVENKLEEAAPGKAVEKGKLGNPIQTIEIPNHSLVSVNSTQEGANLVGAAMSTKTQVSGDEYVEVNANTPARNRDYMYAFVSNNEMSAGLWSNSEYEGRNAGASSSGGSSNTRVMSTSEQKDGYVSMGLGSSAWYWHRVMTDSHNRTWVLEETETPKMKVVIAGDSNEDTDIDWQDGAVAFRDIMNNPFKSEEVPELVAYRIAMNFGSHAQNPFLTTLDNVKRVAMHTDGLGQSVLLKGYANEGHDSAHPDYADIGKRIGGPEDMKTLMEKGAEYGAKFGIHVNAGEMYPEAKAFKDENVRRNPNGSLRYGWNWIDQGIGLDSIYDLATGEREARFDQLHEILGGDGKDMLDFIYVDIWGNNTGSSLDDSQQTRKLSKEINDNGWRMSNEWGGANEYDSTFQHWATDLTYGGKDAKGENSDVMRFLRNHQKDSWVGDYPAYGGAAVAPLLGGYNMKDFEGWQGRNDYDAYITNLYTHDLTTKFIQHYEVVDWVDGEPVNVGGAANWTPEMKITLKDKDGSTLVLERGSNDPSNAAYRNRTMTLDGKVIATGAVSQGDRTDNDIRNGNKKGTEKYLLPWIWDAKTGEKVKAEDEKLYHWNTQGGTSEWELPDSWSGLQDVKVYKLTDLGKTEEKTVKVVDGKITLEAESEVPYVVCKGQKENIKVTWSEGMHIVDAGFNSGKLDMWKKEGEGTAKIAKSQHSNPMMKLDGKVSMTQELTELEAGKQYAVLVGVDNRSDAKASVEIKSGDKVLASNYTTRSIAKNYVKAYTHNTNSSTVNGNSYFQNMYVFFTAPESGKVTLTISRAAGEGSSYFDDIRIVENDSKNITTNDKGEVVKFEQDFEKSVQGLYPFVVGGIEGVEDNRIHLSERHGKYTQAGWDVKKMDDVLDGDWSVKINGLTQRSTLAYQTIPQNFRFEPGVTYNVSFDYQAGSDGIYAAAVGVGEYNGNVQLKELKKAMGENTDGHYTTQITGDSTGQTWFGIYSTDKAPDLQGVDPNAAEANFGGYKELVLDNLVIEKVTEEVTKEKLAALVTEAEGKYKEIDYRAEIWSNYQNVLKEVKAVLNKEGATQAEIEEAYYNLKGMMVTMDNSKGIDPTDDSKDLPKENMTATTGSQQSETGSEGPASNVLDGDSATIWHTVWAGTPIANHWLNLKLDKPATVSGFRLQQRSGRNGVIKEAEIWVKTVGAEDYVKVADASFGGSGWQGLAFEAVQNVTDVKLVPTATLGDAANKFSAAAEIRVMGEFQDAVIEADKSDLNAAIEYAKSQQAKDEYQYVVPVVKEKFEAALAEAEKVNADATATQETVDAAYENLLEMIHHLDFTGNTSELKVLVDVAKGLNEEVYTPETWAPFAEALKAAEAVLADENALQSDIDDAKNALQTAMNALKKIPVDKSELEKLVNRVDGKYDLSKYTKETADIFKAALDAAKAVLADENATQAQVQAAHDNLRNAEFGLRLIPNKDALEDLINKVENMDLSKYSDDVQKEIRSALDNAKAVMADENATQDDVDGAVKLLQASVDKAEGTTATDNKKPSTSGKDQSKDKAAKTGDATSPIGWGVAGILGVFAAVVAFFERKKRRQ</sequence>
<feature type="compositionally biased region" description="Polar residues" evidence="2">
    <location>
        <begin position="1533"/>
        <end position="1545"/>
    </location>
</feature>
<dbReference type="InterPro" id="IPR014718">
    <property type="entry name" value="GH-type_carb-bd"/>
</dbReference>
<dbReference type="InterPro" id="IPR035364">
    <property type="entry name" value="Beta_sandwich_GH101"/>
</dbReference>
<dbReference type="InterPro" id="IPR040633">
    <property type="entry name" value="Gal_mutarotas_3"/>
</dbReference>
<dbReference type="Pfam" id="PF17974">
    <property type="entry name" value="GalBD_like"/>
    <property type="match status" value="1"/>
</dbReference>
<dbReference type="Pfam" id="PF07554">
    <property type="entry name" value="FIVAR"/>
    <property type="match status" value="5"/>
</dbReference>
<dbReference type="PROSITE" id="PS50022">
    <property type="entry name" value="FA58C_3"/>
    <property type="match status" value="1"/>
</dbReference>
<evidence type="ECO:0000256" key="1">
    <source>
        <dbReference type="ARBA" id="ARBA00023295"/>
    </source>
</evidence>
<dbReference type="Gene3D" id="1.20.1270.70">
    <property type="entry name" value="Designed single chain three-helix bundle"/>
    <property type="match status" value="4"/>
</dbReference>
<keyword evidence="1 6" id="KW-0326">Glycosidase</keyword>
<dbReference type="InterPro" id="IPR049314">
    <property type="entry name" value="GH101_dom-5"/>
</dbReference>
<dbReference type="Pfam" id="PF18080">
    <property type="entry name" value="Gal_mutarotas_3"/>
    <property type="match status" value="1"/>
</dbReference>
<dbReference type="InterPro" id="IPR013780">
    <property type="entry name" value="Glyco_hydro_b"/>
</dbReference>
<dbReference type="Pfam" id="PF17995">
    <property type="entry name" value="GH101_N"/>
    <property type="match status" value="1"/>
</dbReference>
<accession>A0A6N2V4K7</accession>
<name>A0A6N2V4K7_9FIRM</name>
<dbReference type="Pfam" id="PF12905">
    <property type="entry name" value="Glyco_hydro_101"/>
    <property type="match status" value="1"/>
</dbReference>
<feature type="compositionally biased region" description="Low complexity" evidence="2">
    <location>
        <begin position="528"/>
        <end position="537"/>
    </location>
</feature>
<keyword evidence="3" id="KW-1133">Transmembrane helix</keyword>
<dbReference type="Gene3D" id="2.60.120.870">
    <property type="match status" value="1"/>
</dbReference>
<evidence type="ECO:0000256" key="2">
    <source>
        <dbReference type="SAM" id="MobiDB-lite"/>
    </source>
</evidence>
<evidence type="ECO:0000259" key="5">
    <source>
        <dbReference type="PROSITE" id="PS50022"/>
    </source>
</evidence>
<dbReference type="Gene3D" id="2.60.40.1180">
    <property type="entry name" value="Golgi alpha-mannosidase II"/>
    <property type="match status" value="1"/>
</dbReference>
<feature type="compositionally biased region" description="Polar residues" evidence="2">
    <location>
        <begin position="1950"/>
        <end position="1963"/>
    </location>
</feature>
<feature type="chain" id="PRO_5039059875" evidence="4">
    <location>
        <begin position="25"/>
        <end position="2005"/>
    </location>
</feature>
<feature type="signal peptide" evidence="4">
    <location>
        <begin position="1"/>
        <end position="24"/>
    </location>
</feature>
<dbReference type="Gene3D" id="1.20.1270.90">
    <property type="entry name" value="AF1782-like"/>
    <property type="match status" value="1"/>
</dbReference>
<dbReference type="Gene3D" id="2.70.98.10">
    <property type="match status" value="1"/>
</dbReference>
<dbReference type="InterPro" id="IPR040502">
    <property type="entry name" value="GH101_dom-6"/>
</dbReference>
<feature type="region of interest" description="Disordered" evidence="2">
    <location>
        <begin position="522"/>
        <end position="544"/>
    </location>
</feature>
<feature type="region of interest" description="Disordered" evidence="2">
    <location>
        <begin position="1947"/>
        <end position="1975"/>
    </location>
</feature>
<dbReference type="EC" id="3.2.1.97" evidence="6"/>
<dbReference type="InterPro" id="IPR008979">
    <property type="entry name" value="Galactose-bd-like_sf"/>
</dbReference>
<proteinExistence type="predicted"/>
<keyword evidence="6" id="KW-0378">Hydrolase</keyword>
<dbReference type="InterPro" id="IPR025706">
    <property type="entry name" value="Endoa_GalNAc"/>
</dbReference>
<reference evidence="6" key="1">
    <citation type="submission" date="2019-11" db="EMBL/GenBank/DDBJ databases">
        <authorList>
            <person name="Feng L."/>
        </authorList>
    </citation>
    <scope>NUCLEOTIDE SEQUENCE</scope>
    <source>
        <strain evidence="6">CnexileLFYP112</strain>
    </source>
</reference>
<dbReference type="InterPro" id="IPR000421">
    <property type="entry name" value="FA58C"/>
</dbReference>
<dbReference type="InterPro" id="IPR008969">
    <property type="entry name" value="CarboxyPept-like_regulatory"/>
</dbReference>
<dbReference type="Pfam" id="PF13620">
    <property type="entry name" value="CarboxypepD_reg"/>
    <property type="match status" value="1"/>
</dbReference>
<organism evidence="6">
    <name type="scientific">[Clostridium] nexile</name>
    <dbReference type="NCBI Taxonomy" id="29361"/>
    <lineage>
        <taxon>Bacteria</taxon>
        <taxon>Bacillati</taxon>
        <taxon>Bacillota</taxon>
        <taxon>Clostridia</taxon>
        <taxon>Lachnospirales</taxon>
        <taxon>Lachnospiraceae</taxon>
        <taxon>Tyzzerella</taxon>
    </lineage>
</organism>
<dbReference type="Gene3D" id="3.20.20.80">
    <property type="entry name" value="Glycosidases"/>
    <property type="match status" value="1"/>
</dbReference>
<keyword evidence="3" id="KW-0472">Membrane</keyword>
<dbReference type="InterPro" id="IPR040575">
    <property type="entry name" value="GH101_N"/>
</dbReference>
<evidence type="ECO:0000256" key="4">
    <source>
        <dbReference type="SAM" id="SignalP"/>
    </source>
</evidence>
<dbReference type="Pfam" id="PF00754">
    <property type="entry name" value="F5_F8_type_C"/>
    <property type="match status" value="1"/>
</dbReference>
<dbReference type="SUPFAM" id="SSF49464">
    <property type="entry name" value="Carboxypeptidase regulatory domain-like"/>
    <property type="match status" value="1"/>
</dbReference>
<feature type="transmembrane region" description="Helical" evidence="3">
    <location>
        <begin position="1980"/>
        <end position="1998"/>
    </location>
</feature>
<dbReference type="Pfam" id="PF21466">
    <property type="entry name" value="GH101_dom-5"/>
    <property type="match status" value="1"/>
</dbReference>
<keyword evidence="3" id="KW-0812">Transmembrane</keyword>
<dbReference type="CDD" id="cd14244">
    <property type="entry name" value="GH_101_like"/>
    <property type="match status" value="1"/>
</dbReference>